<sequence>MSVHRIGEIHDEPRILGGVPEEFQNLRRSPRGEQNLRRSPGGAWRSPGGAWSLEETTRSLEDETRRSPQPEEESWRSPRGDQKWRRMNSRGSWRMSPREASSPELVKSMMRPGKEEESTISARGEQNLRRSPGEVQRSWRSPESSRYDHPTTGGGFLEESAKSFRMLESQKESPGAQERLNIRVGEFLCAIGSEISVSLKFDDLHSISMIFLPEDQPVNQDPIPVPLPLAFRFTTDVGQSGETKETHSFQNMPSLKEFLGHLSTIFHCKNVAILPLHGSEQYTQDSLKESFEICGVTQLVMTTYYGNKNHVINILKTFLPVRILSLDNNPFECNWQFRKSVLKYKLDALQLWAKTLDAYEILFDMDIKQIDILAVQQFSPKLNFLIRKWIEGETNVNLESLVMQFQEHELSTNYQETILSGIEHQVVSEKEEFEPTCKSIPWELLDSVVAMYDIRRKTDGRRATIKFDRFSKAIRFKLIVWK</sequence>
<comment type="caution">
    <text evidence="2">The sequence shown here is derived from an EMBL/GenBank/DDBJ whole genome shotgun (WGS) entry which is preliminary data.</text>
</comment>
<dbReference type="GeneID" id="9812348"/>
<gene>
    <name evidence="2" type="ORF">GCK72_010912</name>
</gene>
<protein>
    <recommendedName>
        <fullName evidence="4">F-box associated domain-containing protein</fullName>
    </recommendedName>
</protein>
<reference evidence="2 3" key="1">
    <citation type="submission" date="2019-12" db="EMBL/GenBank/DDBJ databases">
        <title>Chromosome-level assembly of the Caenorhabditis remanei genome.</title>
        <authorList>
            <person name="Teterina A.A."/>
            <person name="Willis J.H."/>
            <person name="Phillips P.C."/>
        </authorList>
    </citation>
    <scope>NUCLEOTIDE SEQUENCE [LARGE SCALE GENOMIC DNA]</scope>
    <source>
        <strain evidence="2 3">PX506</strain>
        <tissue evidence="2">Whole organism</tissue>
    </source>
</reference>
<dbReference type="CTD" id="9812348"/>
<dbReference type="InterPro" id="IPR053222">
    <property type="entry name" value="Zygotic_Embryogenesis-Asso"/>
</dbReference>
<dbReference type="PANTHER" id="PTHR22899:SF0">
    <property type="entry name" value="F-BOX ASSOCIATED DOMAIN-CONTAINING PROTEIN-RELATED"/>
    <property type="match status" value="1"/>
</dbReference>
<dbReference type="RefSeq" id="XP_053587681.1">
    <property type="nucleotide sequence ID" value="XM_053728104.1"/>
</dbReference>
<evidence type="ECO:0008006" key="4">
    <source>
        <dbReference type="Google" id="ProtNLM"/>
    </source>
</evidence>
<organism evidence="2 3">
    <name type="scientific">Caenorhabditis remanei</name>
    <name type="common">Caenorhabditis vulgaris</name>
    <dbReference type="NCBI Taxonomy" id="31234"/>
    <lineage>
        <taxon>Eukaryota</taxon>
        <taxon>Metazoa</taxon>
        <taxon>Ecdysozoa</taxon>
        <taxon>Nematoda</taxon>
        <taxon>Chromadorea</taxon>
        <taxon>Rhabditida</taxon>
        <taxon>Rhabditina</taxon>
        <taxon>Rhabditomorpha</taxon>
        <taxon>Rhabditoidea</taxon>
        <taxon>Rhabditidae</taxon>
        <taxon>Peloderinae</taxon>
        <taxon>Caenorhabditis</taxon>
    </lineage>
</organism>
<accession>A0A6A5H462</accession>
<feature type="compositionally biased region" description="Basic and acidic residues" evidence="1">
    <location>
        <begin position="55"/>
        <end position="84"/>
    </location>
</feature>
<evidence type="ECO:0000313" key="2">
    <source>
        <dbReference type="EMBL" id="KAF1762650.1"/>
    </source>
</evidence>
<dbReference type="KEGG" id="crq:GCK72_010912"/>
<dbReference type="PANTHER" id="PTHR22899">
    <property type="entry name" value="CYCLIN-RELATED F-BOX FAMILY"/>
    <property type="match status" value="1"/>
</dbReference>
<dbReference type="AlphaFoldDB" id="A0A6A5H462"/>
<dbReference type="EMBL" id="WUAV01000003">
    <property type="protein sequence ID" value="KAF1762650.1"/>
    <property type="molecule type" value="Genomic_DNA"/>
</dbReference>
<feature type="region of interest" description="Disordered" evidence="1">
    <location>
        <begin position="15"/>
        <end position="156"/>
    </location>
</feature>
<name>A0A6A5H462_CAERE</name>
<proteinExistence type="predicted"/>
<evidence type="ECO:0000313" key="3">
    <source>
        <dbReference type="Proteomes" id="UP000483820"/>
    </source>
</evidence>
<evidence type="ECO:0000256" key="1">
    <source>
        <dbReference type="SAM" id="MobiDB-lite"/>
    </source>
</evidence>
<dbReference type="Proteomes" id="UP000483820">
    <property type="component" value="Chromosome III"/>
</dbReference>